<reference evidence="2 3" key="1">
    <citation type="submission" date="2019-08" db="EMBL/GenBank/DDBJ databases">
        <title>Deep-cultivation of Planctomycetes and their phenomic and genomic characterization uncovers novel biology.</title>
        <authorList>
            <person name="Wiegand S."/>
            <person name="Jogler M."/>
            <person name="Boedeker C."/>
            <person name="Pinto D."/>
            <person name="Vollmers J."/>
            <person name="Rivas-Marin E."/>
            <person name="Kohn T."/>
            <person name="Peeters S.H."/>
            <person name="Heuer A."/>
            <person name="Rast P."/>
            <person name="Oberbeckmann S."/>
            <person name="Bunk B."/>
            <person name="Jeske O."/>
            <person name="Meyerdierks A."/>
            <person name="Storesund J.E."/>
            <person name="Kallscheuer N."/>
            <person name="Luecker S."/>
            <person name="Lage O.M."/>
            <person name="Pohl T."/>
            <person name="Merkel B.J."/>
            <person name="Hornburger P."/>
            <person name="Mueller R.-W."/>
            <person name="Bruemmer F."/>
            <person name="Labrenz M."/>
            <person name="Spormann A.M."/>
            <person name="Op den Camp H."/>
            <person name="Overmann J."/>
            <person name="Amann R."/>
            <person name="Jetten M.S.M."/>
            <person name="Mascher T."/>
            <person name="Medema M.H."/>
            <person name="Devos D.P."/>
            <person name="Kaster A.-K."/>
            <person name="Ovreas L."/>
            <person name="Rohde M."/>
            <person name="Galperin M.Y."/>
            <person name="Jogler C."/>
        </authorList>
    </citation>
    <scope>NUCLEOTIDE SEQUENCE [LARGE SCALE GENOMIC DNA]</scope>
    <source>
        <strain evidence="2 3">UC8</strain>
    </source>
</reference>
<dbReference type="KEGG" id="rul:UC8_07500"/>
<proteinExistence type="predicted"/>
<dbReference type="EMBL" id="CP042914">
    <property type="protein sequence ID" value="QEG38792.1"/>
    <property type="molecule type" value="Genomic_DNA"/>
</dbReference>
<dbReference type="InterPro" id="IPR012312">
    <property type="entry name" value="Hemerythrin-like"/>
</dbReference>
<evidence type="ECO:0000313" key="2">
    <source>
        <dbReference type="EMBL" id="QEG38792.1"/>
    </source>
</evidence>
<accession>A0A5B9QLV4</accession>
<gene>
    <name evidence="2" type="ORF">UC8_07500</name>
</gene>
<dbReference type="Proteomes" id="UP000325286">
    <property type="component" value="Chromosome"/>
</dbReference>
<evidence type="ECO:0000259" key="1">
    <source>
        <dbReference type="Pfam" id="PF01814"/>
    </source>
</evidence>
<dbReference type="Pfam" id="PF01814">
    <property type="entry name" value="Hemerythrin"/>
    <property type="match status" value="1"/>
</dbReference>
<evidence type="ECO:0000313" key="3">
    <source>
        <dbReference type="Proteomes" id="UP000325286"/>
    </source>
</evidence>
<sequence>MSEEKPGNRVTINAAFLQEIKADHQQLKELLDHLRQLSSQPQAIPNHCREYVDLLEQLCDQLAFHFTLEEAYGYFEDALESSPRLDNQACALRAQHAELFVLARDMADGAAQKNLQAVPHCEQLAEQFMTFDKALKAHESAELNLILAALEEDLGGGD</sequence>
<dbReference type="Gene3D" id="1.20.120.520">
    <property type="entry name" value="nmb1532 protein domain like"/>
    <property type="match status" value="1"/>
</dbReference>
<keyword evidence="3" id="KW-1185">Reference proteome</keyword>
<protein>
    <recommendedName>
        <fullName evidence="1">Hemerythrin-like domain-containing protein</fullName>
    </recommendedName>
</protein>
<feature type="domain" description="Hemerythrin-like" evidence="1">
    <location>
        <begin position="17"/>
        <end position="148"/>
    </location>
</feature>
<name>A0A5B9QLV4_9BACT</name>
<dbReference type="AlphaFoldDB" id="A0A5B9QLV4"/>
<organism evidence="2 3">
    <name type="scientific">Roseimaritima ulvae</name>
    <dbReference type="NCBI Taxonomy" id="980254"/>
    <lineage>
        <taxon>Bacteria</taxon>
        <taxon>Pseudomonadati</taxon>
        <taxon>Planctomycetota</taxon>
        <taxon>Planctomycetia</taxon>
        <taxon>Pirellulales</taxon>
        <taxon>Pirellulaceae</taxon>
        <taxon>Roseimaritima</taxon>
    </lineage>
</organism>
<dbReference type="RefSeq" id="WP_068141136.1">
    <property type="nucleotide sequence ID" value="NZ_CP042914.1"/>
</dbReference>